<name>A0A346A1C9_9HYPH</name>
<proteinExistence type="predicted"/>
<dbReference type="AlphaFoldDB" id="A0A346A1C9"/>
<reference evidence="1 2" key="1">
    <citation type="submission" date="2018-07" db="EMBL/GenBank/DDBJ databases">
        <authorList>
            <person name="Quirk P.G."/>
            <person name="Krulwich T.A."/>
        </authorList>
    </citation>
    <scope>NUCLEOTIDE SEQUENCE [LARGE SCALE GENOMIC DNA]</scope>
    <source>
        <strain evidence="1 2">CC-BB4</strain>
    </source>
</reference>
<sequence length="61" mass="6859">MAADFDGEFLQALGKATIARWSELSQEAQQLLFEGAVQTKDDGFREALAVYLHDRHPRTAH</sequence>
<evidence type="ECO:0000313" key="1">
    <source>
        <dbReference type="EMBL" id="AXK82976.1"/>
    </source>
</evidence>
<accession>A0A346A1C9</accession>
<dbReference type="Proteomes" id="UP000254889">
    <property type="component" value="Chromosome"/>
</dbReference>
<dbReference type="KEGG" id="ptaw:DW352_22100"/>
<protein>
    <submittedName>
        <fullName evidence="1">Uncharacterized protein</fullName>
    </submittedName>
</protein>
<dbReference type="OrthoDB" id="7376110at2"/>
<dbReference type="RefSeq" id="WP_115693355.1">
    <property type="nucleotide sequence ID" value="NZ_CP031417.1"/>
</dbReference>
<organism evidence="1 2">
    <name type="scientific">Pseudolabrys taiwanensis</name>
    <dbReference type="NCBI Taxonomy" id="331696"/>
    <lineage>
        <taxon>Bacteria</taxon>
        <taxon>Pseudomonadati</taxon>
        <taxon>Pseudomonadota</taxon>
        <taxon>Alphaproteobacteria</taxon>
        <taxon>Hyphomicrobiales</taxon>
        <taxon>Xanthobacteraceae</taxon>
        <taxon>Pseudolabrys</taxon>
    </lineage>
</organism>
<keyword evidence="2" id="KW-1185">Reference proteome</keyword>
<gene>
    <name evidence="1" type="ORF">DW352_22100</name>
</gene>
<evidence type="ECO:0000313" key="2">
    <source>
        <dbReference type="Proteomes" id="UP000254889"/>
    </source>
</evidence>
<dbReference type="EMBL" id="CP031417">
    <property type="protein sequence ID" value="AXK82976.1"/>
    <property type="molecule type" value="Genomic_DNA"/>
</dbReference>